<feature type="transmembrane region" description="Helical" evidence="8">
    <location>
        <begin position="273"/>
        <end position="292"/>
    </location>
</feature>
<name>A0ABZ1XK37_9ACTN</name>
<dbReference type="InterPro" id="IPR018584">
    <property type="entry name" value="GT87"/>
</dbReference>
<keyword evidence="5 8" id="KW-1133">Transmembrane helix</keyword>
<evidence type="ECO:0000256" key="8">
    <source>
        <dbReference type="SAM" id="Phobius"/>
    </source>
</evidence>
<sequence>MTVHVLAQTAARLTPVRRPVALAAAACLLSFAAFWVAQRAAGVSMIDLMVYRAEGGAVRAGADLYEMRATRARLPTTYPPFAALLFTPLTLLGVPEMRTLATVANLALLVALAHLSLRLAGRERPGAALWVAALAVWCEPVWTTLRYGQINLLLAVAVLWDLTRRAGHRGAGAGIGLAAAVKLTPALFALFLLLTGLVRARGAGWNPWLRQAATALAVFAGATLAAALVLPADSRRFWTSTVFETSRVGHAEDTANQSLRGVLARLLHTGAPGAWWTAAAALVAALGLYAAVRAELRGERARAVLCCAATALLVSPVSWSHHWVWCVPGLVLLGAHRVHGAVAALVFGSYALWSVPHGAHRPELAQNGLQMALSALYPLAGAAFVATVALGPRRGAPLRPWRTSRTS</sequence>
<evidence type="ECO:0000313" key="10">
    <source>
        <dbReference type="Proteomes" id="UP001432060"/>
    </source>
</evidence>
<evidence type="ECO:0000256" key="3">
    <source>
        <dbReference type="ARBA" id="ARBA00022679"/>
    </source>
</evidence>
<feature type="transmembrane region" description="Helical" evidence="8">
    <location>
        <begin position="175"/>
        <end position="200"/>
    </location>
</feature>
<comment type="subcellular location">
    <subcellularLocation>
        <location evidence="1">Cell membrane</location>
        <topology evidence="1">Multi-pass membrane protein</topology>
    </subcellularLocation>
</comment>
<proteinExistence type="inferred from homology"/>
<feature type="transmembrane region" description="Helical" evidence="8">
    <location>
        <begin position="20"/>
        <end position="37"/>
    </location>
</feature>
<dbReference type="Pfam" id="PF09594">
    <property type="entry name" value="GT87"/>
    <property type="match status" value="1"/>
</dbReference>
<dbReference type="RefSeq" id="WP_329398738.1">
    <property type="nucleotide sequence ID" value="NZ_CP109019.1"/>
</dbReference>
<feature type="transmembrane region" description="Helical" evidence="8">
    <location>
        <begin position="304"/>
        <end position="324"/>
    </location>
</feature>
<keyword evidence="10" id="KW-1185">Reference proteome</keyword>
<evidence type="ECO:0000256" key="1">
    <source>
        <dbReference type="ARBA" id="ARBA00004651"/>
    </source>
</evidence>
<keyword evidence="3" id="KW-0808">Transferase</keyword>
<evidence type="ECO:0000256" key="6">
    <source>
        <dbReference type="ARBA" id="ARBA00023136"/>
    </source>
</evidence>
<evidence type="ECO:0000256" key="5">
    <source>
        <dbReference type="ARBA" id="ARBA00022989"/>
    </source>
</evidence>
<accession>A0ABZ1XK37</accession>
<feature type="transmembrane region" description="Helical" evidence="8">
    <location>
        <begin position="100"/>
        <end position="120"/>
    </location>
</feature>
<feature type="transmembrane region" description="Helical" evidence="8">
    <location>
        <begin position="374"/>
        <end position="392"/>
    </location>
</feature>
<organism evidence="9 10">
    <name type="scientific">Streptomyces melanogenes</name>
    <dbReference type="NCBI Taxonomy" id="67326"/>
    <lineage>
        <taxon>Bacteria</taxon>
        <taxon>Bacillati</taxon>
        <taxon>Actinomycetota</taxon>
        <taxon>Actinomycetes</taxon>
        <taxon>Kitasatosporales</taxon>
        <taxon>Streptomycetaceae</taxon>
        <taxon>Streptomyces</taxon>
    </lineage>
</organism>
<dbReference type="Proteomes" id="UP001432060">
    <property type="component" value="Chromosome"/>
</dbReference>
<keyword evidence="6 8" id="KW-0472">Membrane</keyword>
<keyword evidence="4 8" id="KW-0812">Transmembrane</keyword>
<reference evidence="9" key="1">
    <citation type="submission" date="2022-10" db="EMBL/GenBank/DDBJ databases">
        <title>The complete genomes of actinobacterial strains from the NBC collection.</title>
        <authorList>
            <person name="Joergensen T.S."/>
            <person name="Alvarez Arevalo M."/>
            <person name="Sterndorff E.B."/>
            <person name="Faurdal D."/>
            <person name="Vuksanovic O."/>
            <person name="Mourched A.-S."/>
            <person name="Charusanti P."/>
            <person name="Shaw S."/>
            <person name="Blin K."/>
            <person name="Weber T."/>
        </authorList>
    </citation>
    <scope>NUCLEOTIDE SEQUENCE</scope>
    <source>
        <strain evidence="9">NBC_00668</strain>
    </source>
</reference>
<evidence type="ECO:0000313" key="9">
    <source>
        <dbReference type="EMBL" id="WUT83226.1"/>
    </source>
</evidence>
<comment type="similarity">
    <text evidence="7">Belongs to the glycosyltransferase 87 family.</text>
</comment>
<protein>
    <submittedName>
        <fullName evidence="9">Glycosyltransferase 87 family protein</fullName>
    </submittedName>
</protein>
<dbReference type="EMBL" id="CP109019">
    <property type="protein sequence ID" value="WUT83226.1"/>
    <property type="molecule type" value="Genomic_DNA"/>
</dbReference>
<evidence type="ECO:0000256" key="2">
    <source>
        <dbReference type="ARBA" id="ARBA00022475"/>
    </source>
</evidence>
<feature type="transmembrane region" description="Helical" evidence="8">
    <location>
        <begin position="127"/>
        <end position="145"/>
    </location>
</feature>
<keyword evidence="2" id="KW-1003">Cell membrane</keyword>
<gene>
    <name evidence="9" type="ORF">OG515_13925</name>
</gene>
<evidence type="ECO:0000256" key="4">
    <source>
        <dbReference type="ARBA" id="ARBA00022692"/>
    </source>
</evidence>
<feature type="transmembrane region" description="Helical" evidence="8">
    <location>
        <begin position="330"/>
        <end position="353"/>
    </location>
</feature>
<feature type="transmembrane region" description="Helical" evidence="8">
    <location>
        <begin position="212"/>
        <end position="232"/>
    </location>
</feature>
<evidence type="ECO:0000256" key="7">
    <source>
        <dbReference type="ARBA" id="ARBA00024033"/>
    </source>
</evidence>